<dbReference type="EMBL" id="BMIW01000002">
    <property type="protein sequence ID" value="GGF85291.1"/>
    <property type="molecule type" value="Genomic_DNA"/>
</dbReference>
<evidence type="ECO:0000313" key="2">
    <source>
        <dbReference type="EMBL" id="GGF85291.1"/>
    </source>
</evidence>
<feature type="compositionally biased region" description="Basic and acidic residues" evidence="1">
    <location>
        <begin position="8"/>
        <end position="21"/>
    </location>
</feature>
<protein>
    <submittedName>
        <fullName evidence="2">Uncharacterized protein</fullName>
    </submittedName>
</protein>
<evidence type="ECO:0000313" key="3">
    <source>
        <dbReference type="Proteomes" id="UP000608420"/>
    </source>
</evidence>
<name>A0ABQ1VQE2_9BACL</name>
<reference evidence="3" key="1">
    <citation type="journal article" date="2019" name="Int. J. Syst. Evol. Microbiol.">
        <title>The Global Catalogue of Microorganisms (GCM) 10K type strain sequencing project: providing services to taxonomists for standard genome sequencing and annotation.</title>
        <authorList>
            <consortium name="The Broad Institute Genomics Platform"/>
            <consortium name="The Broad Institute Genome Sequencing Center for Infectious Disease"/>
            <person name="Wu L."/>
            <person name="Ma J."/>
        </authorList>
    </citation>
    <scope>NUCLEOTIDE SEQUENCE [LARGE SCALE GENOMIC DNA]</scope>
    <source>
        <strain evidence="3">CGMCC 1.15420</strain>
    </source>
</reference>
<comment type="caution">
    <text evidence="2">The sequence shown here is derived from an EMBL/GenBank/DDBJ whole genome shotgun (WGS) entry which is preliminary data.</text>
</comment>
<proteinExistence type="predicted"/>
<accession>A0ABQ1VQE2</accession>
<keyword evidence="3" id="KW-1185">Reference proteome</keyword>
<gene>
    <name evidence="2" type="ORF">GCM10010913_03390</name>
</gene>
<dbReference type="Proteomes" id="UP000608420">
    <property type="component" value="Unassembled WGS sequence"/>
</dbReference>
<organism evidence="2 3">
    <name type="scientific">Paenibacillus aceti</name>
    <dbReference type="NCBI Taxonomy" id="1820010"/>
    <lineage>
        <taxon>Bacteria</taxon>
        <taxon>Bacillati</taxon>
        <taxon>Bacillota</taxon>
        <taxon>Bacilli</taxon>
        <taxon>Bacillales</taxon>
        <taxon>Paenibacillaceae</taxon>
        <taxon>Paenibacillus</taxon>
    </lineage>
</organism>
<evidence type="ECO:0000256" key="1">
    <source>
        <dbReference type="SAM" id="MobiDB-lite"/>
    </source>
</evidence>
<sequence length="49" mass="5754">MMCNAMMEKSKQKPSYREGTPRIESVSTKHRLLKFTPELFLEHLVLMEG</sequence>
<feature type="region of interest" description="Disordered" evidence="1">
    <location>
        <begin position="1"/>
        <end position="23"/>
    </location>
</feature>